<accession>A0A3B3ZX17</accession>
<dbReference type="PROSITE" id="PS51233">
    <property type="entry name" value="VWFD"/>
    <property type="match status" value="1"/>
</dbReference>
<evidence type="ECO:0000259" key="4">
    <source>
        <dbReference type="PROSITE" id="PS50184"/>
    </source>
</evidence>
<dbReference type="SMART" id="SM00214">
    <property type="entry name" value="VWC"/>
    <property type="match status" value="4"/>
</dbReference>
<dbReference type="PROSITE" id="PS01208">
    <property type="entry name" value="VWFC_1"/>
    <property type="match status" value="2"/>
</dbReference>
<reference evidence="6" key="2">
    <citation type="submission" date="2025-09" db="UniProtKB">
        <authorList>
            <consortium name="Ensembl"/>
        </authorList>
    </citation>
    <scope>IDENTIFICATION</scope>
</reference>
<dbReference type="SUPFAM" id="SSF57603">
    <property type="entry name" value="FnI-like domain"/>
    <property type="match status" value="4"/>
</dbReference>
<evidence type="ECO:0000313" key="7">
    <source>
        <dbReference type="Proteomes" id="UP000261520"/>
    </source>
</evidence>
<evidence type="ECO:0000256" key="1">
    <source>
        <dbReference type="ARBA" id="ARBA00004613"/>
    </source>
</evidence>
<evidence type="ECO:0000259" key="5">
    <source>
        <dbReference type="PROSITE" id="PS51233"/>
    </source>
</evidence>
<dbReference type="Gene3D" id="6.20.200.20">
    <property type="match status" value="4"/>
</dbReference>
<proteinExistence type="predicted"/>
<keyword evidence="3" id="KW-0732">Signal</keyword>
<dbReference type="Pfam" id="PF23334">
    <property type="entry name" value="VWC2L_2nd"/>
    <property type="match status" value="1"/>
</dbReference>
<dbReference type="AlphaFoldDB" id="A0A3B3ZX17"/>
<sequence>MKCKIKILHTVPFQVFAIIESSRMTGPVLSRVGCMYKGKEYPDSFEFPENNDPCSVCHCYRGEVVSCEKRPCPVQCSHPVPSDSCCPVCESCLYEGGVHPHGSTFTPSEPCQRCTCVRGSVTCMPLLCPKPACSKPVTKPGQCCPACPGCMYEGEEHSEGSSWFADSSPCVTCMCVDGVTTCSEVRCISPCQKPVKIPGKCCHVCQVSAVPCVYQGEEYQWSERWPVDECTICTCVFGEVHCHTERCPPLTCATVSTRHPITNPLYFIVPATCIAFGDPHYRTFDGRMLHFQGACTYVLAQDCEGGDFR</sequence>
<feature type="domain" description="VWFC" evidence="4">
    <location>
        <begin position="148"/>
        <end position="206"/>
    </location>
</feature>
<evidence type="ECO:0000256" key="2">
    <source>
        <dbReference type="ARBA" id="ARBA00022525"/>
    </source>
</evidence>
<dbReference type="PROSITE" id="PS50184">
    <property type="entry name" value="VWFC_2"/>
    <property type="match status" value="3"/>
</dbReference>
<organism evidence="6 7">
    <name type="scientific">Periophthalmus magnuspinnatus</name>
    <dbReference type="NCBI Taxonomy" id="409849"/>
    <lineage>
        <taxon>Eukaryota</taxon>
        <taxon>Metazoa</taxon>
        <taxon>Chordata</taxon>
        <taxon>Craniata</taxon>
        <taxon>Vertebrata</taxon>
        <taxon>Euteleostomi</taxon>
        <taxon>Actinopterygii</taxon>
        <taxon>Neopterygii</taxon>
        <taxon>Teleostei</taxon>
        <taxon>Neoteleostei</taxon>
        <taxon>Acanthomorphata</taxon>
        <taxon>Gobiaria</taxon>
        <taxon>Gobiiformes</taxon>
        <taxon>Gobioidei</taxon>
        <taxon>Gobiidae</taxon>
        <taxon>Oxudercinae</taxon>
        <taxon>Periophthalmus</taxon>
    </lineage>
</organism>
<feature type="domain" description="VWFC" evidence="4">
    <location>
        <begin position="32"/>
        <end position="90"/>
    </location>
</feature>
<dbReference type="PANTHER" id="PTHR46698:SF2">
    <property type="entry name" value="KIELIN_CHORDIN-LIKE PROTEIN"/>
    <property type="match status" value="1"/>
</dbReference>
<dbReference type="Pfam" id="PF00094">
    <property type="entry name" value="VWD"/>
    <property type="match status" value="1"/>
</dbReference>
<dbReference type="PANTHER" id="PTHR46698">
    <property type="entry name" value="CROSSVEINLESS 2"/>
    <property type="match status" value="1"/>
</dbReference>
<evidence type="ECO:0000256" key="3">
    <source>
        <dbReference type="ARBA" id="ARBA00022729"/>
    </source>
</evidence>
<dbReference type="InterPro" id="IPR001007">
    <property type="entry name" value="VWF_dom"/>
</dbReference>
<dbReference type="Proteomes" id="UP000261520">
    <property type="component" value="Unplaced"/>
</dbReference>
<reference evidence="6" key="1">
    <citation type="submission" date="2025-08" db="UniProtKB">
        <authorList>
            <consortium name="Ensembl"/>
        </authorList>
    </citation>
    <scope>IDENTIFICATION</scope>
</reference>
<protein>
    <recommendedName>
        <fullName evidence="8">VWFC domain-containing protein</fullName>
    </recommendedName>
</protein>
<keyword evidence="7" id="KW-1185">Reference proteome</keyword>
<dbReference type="GO" id="GO:0005576">
    <property type="term" value="C:extracellular region"/>
    <property type="evidence" value="ECO:0007669"/>
    <property type="project" value="UniProtKB-SubCell"/>
</dbReference>
<name>A0A3B3ZX17_9GOBI</name>
<evidence type="ECO:0008006" key="8">
    <source>
        <dbReference type="Google" id="ProtNLM"/>
    </source>
</evidence>
<dbReference type="GO" id="GO:0030513">
    <property type="term" value="P:positive regulation of BMP signaling pathway"/>
    <property type="evidence" value="ECO:0007669"/>
    <property type="project" value="TreeGrafter"/>
</dbReference>
<keyword evidence="2" id="KW-0964">Secreted</keyword>
<feature type="domain" description="VWFC" evidence="4">
    <location>
        <begin position="90"/>
        <end position="148"/>
    </location>
</feature>
<dbReference type="Ensembl" id="ENSPMGT00000009538.1">
    <property type="protein sequence ID" value="ENSPMGP00000008954.1"/>
    <property type="gene ID" value="ENSPMGG00000007412.1"/>
</dbReference>
<dbReference type="Pfam" id="PF00093">
    <property type="entry name" value="VWC"/>
    <property type="match status" value="2"/>
</dbReference>
<dbReference type="InterPro" id="IPR001846">
    <property type="entry name" value="VWF_type-D"/>
</dbReference>
<comment type="subcellular location">
    <subcellularLocation>
        <location evidence="1">Secreted</location>
    </subcellularLocation>
</comment>
<feature type="domain" description="VWFD" evidence="5">
    <location>
        <begin position="271"/>
        <end position="309"/>
    </location>
</feature>
<dbReference type="SMART" id="SM00215">
    <property type="entry name" value="VWC_out"/>
    <property type="match status" value="3"/>
</dbReference>
<dbReference type="InterPro" id="IPR052424">
    <property type="entry name" value="Kielin_Chordin-BMP_Reg"/>
</dbReference>
<evidence type="ECO:0000313" key="6">
    <source>
        <dbReference type="Ensembl" id="ENSPMGP00000008954.1"/>
    </source>
</evidence>